<gene>
    <name evidence="4" type="ORF">MNBD_BACTEROID07-1036</name>
</gene>
<dbReference type="PANTHER" id="PTHR44858:SF1">
    <property type="entry name" value="UDP-N-ACETYLGLUCOSAMINE--PEPTIDE N-ACETYLGLUCOSAMINYLTRANSFERASE SPINDLY-RELATED"/>
    <property type="match status" value="1"/>
</dbReference>
<evidence type="ECO:0000256" key="3">
    <source>
        <dbReference type="SAM" id="Phobius"/>
    </source>
</evidence>
<evidence type="ECO:0000256" key="2">
    <source>
        <dbReference type="ARBA" id="ARBA00022803"/>
    </source>
</evidence>
<keyword evidence="3" id="KW-1133">Transmembrane helix</keyword>
<keyword evidence="3" id="KW-0472">Membrane</keyword>
<evidence type="ECO:0000256" key="1">
    <source>
        <dbReference type="ARBA" id="ARBA00022737"/>
    </source>
</evidence>
<keyword evidence="2" id="KW-0802">TPR repeat</keyword>
<dbReference type="SUPFAM" id="SSF48452">
    <property type="entry name" value="TPR-like"/>
    <property type="match status" value="1"/>
</dbReference>
<dbReference type="InterPro" id="IPR011990">
    <property type="entry name" value="TPR-like_helical_dom_sf"/>
</dbReference>
<dbReference type="SMART" id="SM00028">
    <property type="entry name" value="TPR"/>
    <property type="match status" value="3"/>
</dbReference>
<proteinExistence type="predicted"/>
<dbReference type="AlphaFoldDB" id="A0A3B0V6M5"/>
<accession>A0A3B0V6M5</accession>
<dbReference type="EMBL" id="UOET01000135">
    <property type="protein sequence ID" value="VAW27606.1"/>
    <property type="molecule type" value="Genomic_DNA"/>
</dbReference>
<dbReference type="PANTHER" id="PTHR44858">
    <property type="entry name" value="TETRATRICOPEPTIDE REPEAT PROTEIN 6"/>
    <property type="match status" value="1"/>
</dbReference>
<dbReference type="Pfam" id="PF00515">
    <property type="entry name" value="TPR_1"/>
    <property type="match status" value="1"/>
</dbReference>
<organism evidence="4">
    <name type="scientific">hydrothermal vent metagenome</name>
    <dbReference type="NCBI Taxonomy" id="652676"/>
    <lineage>
        <taxon>unclassified sequences</taxon>
        <taxon>metagenomes</taxon>
        <taxon>ecological metagenomes</taxon>
    </lineage>
</organism>
<sequence>MTFMLKNKAIFFRIFIVFAFLAVPVFMMGQKRGKDKKKCKTVSEQDLINYASLSPPISVIDHAIGWAKQNNGAWYSMQNEIPFSDQKANKDNSGKRRLGQDNFIQFEMRSLMIGNQQFSVLIQKYKDGVYEFPVLKENWKPYLSLDFYVFPTKRLFKLWPDSVPFNQAYAVGLQILTRGTIKDYEHKNWKSILVGQAEQTHLGEKINGSDLIIAVYPIKNNEKEVCRFRLIKSFDNNYLQSIYTAPNHREYLFRREFYEVKYYAFKNFIQAAKDKYVKVIPETGSALSNTFQNNYNWGILKYRAGDYIKAIEYFRKAIAANPDANDFMLFAYLGNAQSKMHRYSDAVDSYDRALSINPGNVMQYSNWVRNYFNRGVAEYYLGNMKGACKDWNKALELGFGPAHDYIIEYCNKDQK</sequence>
<dbReference type="InterPro" id="IPR019734">
    <property type="entry name" value="TPR_rpt"/>
</dbReference>
<keyword evidence="3" id="KW-0812">Transmembrane</keyword>
<name>A0A3B0V6M5_9ZZZZ</name>
<dbReference type="Pfam" id="PF07719">
    <property type="entry name" value="TPR_2"/>
    <property type="match status" value="1"/>
</dbReference>
<dbReference type="Gene3D" id="1.25.40.10">
    <property type="entry name" value="Tetratricopeptide repeat domain"/>
    <property type="match status" value="1"/>
</dbReference>
<dbReference type="PROSITE" id="PS50005">
    <property type="entry name" value="TPR"/>
    <property type="match status" value="2"/>
</dbReference>
<reference evidence="4" key="1">
    <citation type="submission" date="2018-06" db="EMBL/GenBank/DDBJ databases">
        <authorList>
            <person name="Zhirakovskaya E."/>
        </authorList>
    </citation>
    <scope>NUCLEOTIDE SEQUENCE</scope>
</reference>
<dbReference type="InterPro" id="IPR050498">
    <property type="entry name" value="Ycf3"/>
</dbReference>
<protein>
    <submittedName>
        <fullName evidence="4">Uncharacterized protein</fullName>
    </submittedName>
</protein>
<feature type="transmembrane region" description="Helical" evidence="3">
    <location>
        <begin position="12"/>
        <end position="29"/>
    </location>
</feature>
<evidence type="ECO:0000313" key="4">
    <source>
        <dbReference type="EMBL" id="VAW27606.1"/>
    </source>
</evidence>
<dbReference type="InterPro" id="IPR013105">
    <property type="entry name" value="TPR_2"/>
</dbReference>
<keyword evidence="1" id="KW-0677">Repeat</keyword>